<name>A0A0G0QV45_9BACT</name>
<evidence type="ECO:0008006" key="4">
    <source>
        <dbReference type="Google" id="ProtNLM"/>
    </source>
</evidence>
<dbReference type="AlphaFoldDB" id="A0A0G0QV45"/>
<evidence type="ECO:0000313" key="2">
    <source>
        <dbReference type="EMBL" id="KKR05522.1"/>
    </source>
</evidence>
<evidence type="ECO:0000313" key="3">
    <source>
        <dbReference type="Proteomes" id="UP000034799"/>
    </source>
</evidence>
<protein>
    <recommendedName>
        <fullName evidence="4">Fimbrial assembly family protein</fullName>
    </recommendedName>
</protein>
<feature type="transmembrane region" description="Helical" evidence="1">
    <location>
        <begin position="25"/>
        <end position="49"/>
    </location>
</feature>
<sequence length="188" mass="21379">MSVKSKKTINLLDSIGTPSDTWTAIYLWVFNIGRYIMLGIEIVVLAVFFSRFVLDKQNHDLTEEINDKTVILSNKAFRDDEVRYRNLQTLLSDVTTLSEDQPLNSEQISALTSAVPNGLTLDKFAFSDTKVSMSLLGSKLNVIKDYEFSLRQNPRYKNVNFTVSRSGINKTDFDVSVSFALNFEEDQK</sequence>
<reference evidence="2 3" key="1">
    <citation type="journal article" date="2015" name="Nature">
        <title>rRNA introns, odd ribosomes, and small enigmatic genomes across a large radiation of phyla.</title>
        <authorList>
            <person name="Brown C.T."/>
            <person name="Hug L.A."/>
            <person name="Thomas B.C."/>
            <person name="Sharon I."/>
            <person name="Castelle C.J."/>
            <person name="Singh A."/>
            <person name="Wilkins M.J."/>
            <person name="Williams K.H."/>
            <person name="Banfield J.F."/>
        </authorList>
    </citation>
    <scope>NUCLEOTIDE SEQUENCE [LARGE SCALE GENOMIC DNA]</scope>
</reference>
<dbReference type="STRING" id="1619100.UT34_C0002G0029"/>
<keyword evidence="1" id="KW-0472">Membrane</keyword>
<keyword evidence="1" id="KW-1133">Transmembrane helix</keyword>
<comment type="caution">
    <text evidence="2">The sequence shown here is derived from an EMBL/GenBank/DDBJ whole genome shotgun (WGS) entry which is preliminary data.</text>
</comment>
<evidence type="ECO:0000256" key="1">
    <source>
        <dbReference type="SAM" id="Phobius"/>
    </source>
</evidence>
<gene>
    <name evidence="2" type="ORF">UT34_C0002G0029</name>
</gene>
<accession>A0A0G0QV45</accession>
<keyword evidence="1" id="KW-0812">Transmembrane</keyword>
<dbReference type="EMBL" id="LBWK01000002">
    <property type="protein sequence ID" value="KKR05522.1"/>
    <property type="molecule type" value="Genomic_DNA"/>
</dbReference>
<organism evidence="2 3">
    <name type="scientific">candidate division WS6 bacterium GW2011_GWF2_39_15</name>
    <dbReference type="NCBI Taxonomy" id="1619100"/>
    <lineage>
        <taxon>Bacteria</taxon>
        <taxon>Candidatus Dojkabacteria</taxon>
    </lineage>
</organism>
<dbReference type="Proteomes" id="UP000034799">
    <property type="component" value="Unassembled WGS sequence"/>
</dbReference>
<proteinExistence type="predicted"/>